<comment type="catalytic activity">
    <reaction evidence="1">
        <text>2-hydroxychromene-2-carboxylate = (3E)-4-(2-hydroxyphenyl)-2-oxobut-3-enoate</text>
        <dbReference type="Rhea" id="RHEA:27401"/>
        <dbReference type="ChEBI" id="CHEBI:59350"/>
        <dbReference type="ChEBI" id="CHEBI:59353"/>
        <dbReference type="EC" id="5.99.1.4"/>
    </reaction>
</comment>
<keyword evidence="1 4" id="KW-0413">Isomerase</keyword>
<proteinExistence type="inferred from homology"/>
<organism evidence="4 5">
    <name type="scientific">Cycloclasticus pugetii</name>
    <dbReference type="NCBI Taxonomy" id="34068"/>
    <lineage>
        <taxon>Bacteria</taxon>
        <taxon>Pseudomonadati</taxon>
        <taxon>Pseudomonadota</taxon>
        <taxon>Gammaproteobacteria</taxon>
        <taxon>Thiotrichales</taxon>
        <taxon>Piscirickettsiaceae</taxon>
        <taxon>Cycloclasticus</taxon>
    </lineage>
</organism>
<sequence>MQESIDFYFDMMSPFSYLAHTQLPDLARKYGLTVKYLPMSIPVAKIAAGNYGPSNREVPAKIKVMLQDIKRWAAHYDVPFTFPKNLEIEPWNIGVLYANDKDQAEAYVNAAYAKIWADGCDPTDMAELSQVADQLGWNADEFIAYVQSNEGQTRFRKACVEAHKEGVFGAPIMMLDDQAWWGNDRFMFMEEYLKDRKN</sequence>
<dbReference type="InterPro" id="IPR001853">
    <property type="entry name" value="DSBA-like_thioredoxin_dom"/>
</dbReference>
<evidence type="ECO:0000259" key="3">
    <source>
        <dbReference type="Pfam" id="PF01323"/>
    </source>
</evidence>
<dbReference type="CDD" id="cd03022">
    <property type="entry name" value="DsbA_HCCA_Iso"/>
    <property type="match status" value="1"/>
</dbReference>
<name>A0AB33YZ34_9GAMM</name>
<accession>A0AB33YZ34</accession>
<dbReference type="GO" id="GO:0006749">
    <property type="term" value="P:glutathione metabolic process"/>
    <property type="evidence" value="ECO:0007669"/>
    <property type="project" value="TreeGrafter"/>
</dbReference>
<dbReference type="InterPro" id="IPR044087">
    <property type="entry name" value="NahD-like"/>
</dbReference>
<dbReference type="PANTHER" id="PTHR42943:SF2">
    <property type="entry name" value="GLUTATHIONE S-TRANSFERASE KAPPA 1"/>
    <property type="match status" value="1"/>
</dbReference>
<evidence type="ECO:0000313" key="4">
    <source>
        <dbReference type="EMBL" id="EPD12183.1"/>
    </source>
</evidence>
<dbReference type="InterPro" id="IPR014440">
    <property type="entry name" value="HCCAis_GSTk"/>
</dbReference>
<protein>
    <recommendedName>
        <fullName evidence="1">2-hydroxychromene-2-carboxylate isomerase</fullName>
        <ecNumber evidence="1">5.99.1.4</ecNumber>
    </recommendedName>
</protein>
<feature type="domain" description="DSBA-like thioredoxin" evidence="3">
    <location>
        <begin position="5"/>
        <end position="194"/>
    </location>
</feature>
<dbReference type="SUPFAM" id="SSF52833">
    <property type="entry name" value="Thioredoxin-like"/>
    <property type="match status" value="1"/>
</dbReference>
<evidence type="ECO:0000313" key="5">
    <source>
        <dbReference type="Proteomes" id="UP000015462"/>
    </source>
</evidence>
<dbReference type="GO" id="GO:1901170">
    <property type="term" value="P:naphthalene catabolic process"/>
    <property type="evidence" value="ECO:0007669"/>
    <property type="project" value="InterPro"/>
</dbReference>
<reference evidence="4 5" key="1">
    <citation type="journal article" date="2013" name="Genome Announc.">
        <title>Genome Sequence of the Pyrene- and Fluoranthene-Degrading Bacterium Cycloclasticus sp. Strain PY97M.</title>
        <authorList>
            <person name="Cui Z."/>
            <person name="Xu G."/>
            <person name="Li Q."/>
            <person name="Gao W."/>
            <person name="Zheng L."/>
        </authorList>
    </citation>
    <scope>NUCLEOTIDE SEQUENCE [LARGE SCALE GENOMIC DNA]</scope>
    <source>
        <strain evidence="4 5">PY97M</strain>
    </source>
</reference>
<dbReference type="RefSeq" id="WP_015007020.1">
    <property type="nucleotide sequence ID" value="NZ_JARGOU010000029.1"/>
</dbReference>
<dbReference type="InterPro" id="IPR051924">
    <property type="entry name" value="GST_Kappa/NadH"/>
</dbReference>
<dbReference type="EC" id="5.99.1.4" evidence="1"/>
<dbReference type="PANTHER" id="PTHR42943">
    <property type="entry name" value="GLUTATHIONE S-TRANSFERASE KAPPA"/>
    <property type="match status" value="1"/>
</dbReference>
<evidence type="ECO:0000256" key="1">
    <source>
        <dbReference type="PIRNR" id="PIRNR006386"/>
    </source>
</evidence>
<dbReference type="GO" id="GO:0004364">
    <property type="term" value="F:glutathione transferase activity"/>
    <property type="evidence" value="ECO:0007669"/>
    <property type="project" value="TreeGrafter"/>
</dbReference>
<dbReference type="Gene3D" id="3.40.30.10">
    <property type="entry name" value="Glutaredoxin"/>
    <property type="match status" value="1"/>
</dbReference>
<dbReference type="InterPro" id="IPR036249">
    <property type="entry name" value="Thioredoxin-like_sf"/>
</dbReference>
<gene>
    <name evidence="4" type="ORF">L196_11178</name>
</gene>
<dbReference type="GO" id="GO:0018845">
    <property type="term" value="F:2-hydroxychromene-2-carboxylate isomerase activity"/>
    <property type="evidence" value="ECO:0007669"/>
    <property type="project" value="UniProtKB-UniRule"/>
</dbReference>
<dbReference type="GO" id="GO:0004602">
    <property type="term" value="F:glutathione peroxidase activity"/>
    <property type="evidence" value="ECO:0007669"/>
    <property type="project" value="TreeGrafter"/>
</dbReference>
<evidence type="ECO:0000256" key="2">
    <source>
        <dbReference type="PIRSR" id="PIRSR006386-1"/>
    </source>
</evidence>
<comment type="similarity">
    <text evidence="1">Belongs to the GST superfamily. NadH family.</text>
</comment>
<dbReference type="Proteomes" id="UP000015462">
    <property type="component" value="Unassembled WGS sequence"/>
</dbReference>
<feature type="active site" description="Nucleophile" evidence="2">
    <location>
        <position position="13"/>
    </location>
</feature>
<dbReference type="PIRSF" id="PIRSF006386">
    <property type="entry name" value="HCCAis_GSTk"/>
    <property type="match status" value="1"/>
</dbReference>
<dbReference type="AlphaFoldDB" id="A0AB33YZ34"/>
<comment type="caution">
    <text evidence="4">The sequence shown here is derived from an EMBL/GenBank/DDBJ whole genome shotgun (WGS) entry which is preliminary data.</text>
</comment>
<keyword evidence="5" id="KW-1185">Reference proteome</keyword>
<dbReference type="EMBL" id="ASHL01000013">
    <property type="protein sequence ID" value="EPD12183.1"/>
    <property type="molecule type" value="Genomic_DNA"/>
</dbReference>
<dbReference type="Pfam" id="PF01323">
    <property type="entry name" value="DSBA"/>
    <property type="match status" value="1"/>
</dbReference>